<sequence length="877" mass="97968">MNKKVINYFLIGITLIINILTIQDSKASHVKGGWIGYEFKGPGTRLNTSKYSVTTYLYIDCHNENGFRDFVVLGIFDGQTKQQVFIDSVYITDLKPLKKNSFSVCINNPPEVCYNVYSYTTTVELENNYGGYNINVQLRARVANIVNIINSENTGISLFAQIPKDSYYNNSSPKFKFLDTVAICHNSVVDIPFSATDDDGDSLSYDFGPGLDATTYNDGYAIQMPIAPPYRQLDYAQDYSGFKPMGNSIVVDPQTGHISGLAPDKIGEYVIAVYVKEWRNGVLIDSTKKELQIDVTNCQLATANLNPTYINCTDYSFTFKNNFTTNDNLIYQWSFGDAPDNTIQSTDANPKHDYLDTGVYILKLKLGKALECLDSTTAIVKVYPGFFPYFKTENFCVTNPTNFIDSSYLKIGKITSWLWNFGDGITSTQRNTTHQYSQAGLYNTQLTIESDKGCIDSISNSVNIIDKIQLRLPFTDTLICNKDSITLSAAQIDNVVYNWTNETLQLNNFANTESIRVLPKKNTTYQIIGADSNCKDTAYVHVNVLSDVTIDAPDIEMCEGDSVQIFTTSPALVYNWTKVAGSDSLNDYKIPNPSTKITGNNIYALTAAYGTCTNTKEIHVYASPYPIVNAGIDTSICQDQSYQLTGNTDATNYQWKNGPNQYNYTVKPSVTTSYIFLGSNPNNYCKKTVADTIRIKVIRKIQVNIGKDTSLVFGQPITFTPNVIDSTVPIHYYWTPNKYLNIDTIKNPTAIIPKGIESIVYSLTAISAGNCLATDQIVLKVFQSNPDIFVPSAFSPNHDGKNDILRPIPLGLKKLDIFEVFNRWGERIYFTNVIGEGWDGTLNNKVQPSGSTFIYHIRATDYNNKIIDKKGTTVIIQ</sequence>
<proteinExistence type="predicted"/>
<keyword evidence="1" id="KW-1133">Transmembrane helix</keyword>
<dbReference type="OrthoDB" id="1490014at2"/>
<dbReference type="CDD" id="cd00146">
    <property type="entry name" value="PKD"/>
    <property type="match status" value="2"/>
</dbReference>
<dbReference type="Gene3D" id="2.60.40.10">
    <property type="entry name" value="Immunoglobulins"/>
    <property type="match status" value="2"/>
</dbReference>
<dbReference type="InterPro" id="IPR000601">
    <property type="entry name" value="PKD_dom"/>
</dbReference>
<dbReference type="Pfam" id="PF13585">
    <property type="entry name" value="CHU_C"/>
    <property type="match status" value="1"/>
</dbReference>
<dbReference type="AlphaFoldDB" id="A0A5P2FUZ7"/>
<evidence type="ECO:0000256" key="1">
    <source>
        <dbReference type="SAM" id="Phobius"/>
    </source>
</evidence>
<feature type="transmembrane region" description="Helical" evidence="1">
    <location>
        <begin position="5"/>
        <end position="22"/>
    </location>
</feature>
<dbReference type="NCBIfam" id="TIGR04131">
    <property type="entry name" value="Bac_Flav_CTERM"/>
    <property type="match status" value="1"/>
</dbReference>
<feature type="domain" description="PKD" evidence="2">
    <location>
        <begin position="412"/>
        <end position="464"/>
    </location>
</feature>
<evidence type="ECO:0000313" key="4">
    <source>
        <dbReference type="Proteomes" id="UP000292424"/>
    </source>
</evidence>
<name>A0A5P2FUZ7_9BACT</name>
<gene>
    <name evidence="3" type="ORF">E0W69_001005</name>
</gene>
<accession>A0A5P2FUZ7</accession>
<keyword evidence="1" id="KW-0472">Membrane</keyword>
<protein>
    <submittedName>
        <fullName evidence="3">PKD domain-containing protein</fullName>
    </submittedName>
</protein>
<dbReference type="EMBL" id="CP044016">
    <property type="protein sequence ID" value="QES87296.1"/>
    <property type="molecule type" value="Genomic_DNA"/>
</dbReference>
<dbReference type="Proteomes" id="UP000292424">
    <property type="component" value="Chromosome"/>
</dbReference>
<dbReference type="PROSITE" id="PS50093">
    <property type="entry name" value="PKD"/>
    <property type="match status" value="2"/>
</dbReference>
<dbReference type="Pfam" id="PF18911">
    <property type="entry name" value="PKD_4"/>
    <property type="match status" value="1"/>
</dbReference>
<dbReference type="InterPro" id="IPR035986">
    <property type="entry name" value="PKD_dom_sf"/>
</dbReference>
<reference evidence="3 4" key="1">
    <citation type="submission" date="2019-09" db="EMBL/GenBank/DDBJ databases">
        <title>Complete genome sequence of Arachidicoccus sp. B3-10 isolated from apple orchard soil.</title>
        <authorList>
            <person name="Kim H.S."/>
            <person name="Han K.-I."/>
            <person name="Suh M.K."/>
            <person name="Lee K.C."/>
            <person name="Eom M.K."/>
            <person name="Kim J.-S."/>
            <person name="Kang S.W."/>
            <person name="Sin Y."/>
            <person name="Lee J.-S."/>
        </authorList>
    </citation>
    <scope>NUCLEOTIDE SEQUENCE [LARGE SCALE GENOMIC DNA]</scope>
    <source>
        <strain evidence="3 4">B3-10</strain>
    </source>
</reference>
<evidence type="ECO:0000313" key="3">
    <source>
        <dbReference type="EMBL" id="QES87296.1"/>
    </source>
</evidence>
<dbReference type="InterPro" id="IPR026341">
    <property type="entry name" value="T9SS_type_B"/>
</dbReference>
<keyword evidence="1" id="KW-0812">Transmembrane</keyword>
<dbReference type="InterPro" id="IPR013783">
    <property type="entry name" value="Ig-like_fold"/>
</dbReference>
<organism evidence="3 4">
    <name type="scientific">Rhizosphaericola mali</name>
    <dbReference type="NCBI Taxonomy" id="2545455"/>
    <lineage>
        <taxon>Bacteria</taxon>
        <taxon>Pseudomonadati</taxon>
        <taxon>Bacteroidota</taxon>
        <taxon>Chitinophagia</taxon>
        <taxon>Chitinophagales</taxon>
        <taxon>Chitinophagaceae</taxon>
        <taxon>Rhizosphaericola</taxon>
    </lineage>
</organism>
<dbReference type="SUPFAM" id="SSF49299">
    <property type="entry name" value="PKD domain"/>
    <property type="match status" value="2"/>
</dbReference>
<evidence type="ECO:0000259" key="2">
    <source>
        <dbReference type="PROSITE" id="PS50093"/>
    </source>
</evidence>
<dbReference type="InterPro" id="IPR022409">
    <property type="entry name" value="PKD/Chitinase_dom"/>
</dbReference>
<dbReference type="RefSeq" id="WP_131328174.1">
    <property type="nucleotide sequence ID" value="NZ_CP044016.1"/>
</dbReference>
<feature type="domain" description="PKD" evidence="2">
    <location>
        <begin position="316"/>
        <end position="382"/>
    </location>
</feature>
<dbReference type="SMART" id="SM00089">
    <property type="entry name" value="PKD"/>
    <property type="match status" value="2"/>
</dbReference>
<keyword evidence="4" id="KW-1185">Reference proteome</keyword>
<dbReference type="KEGG" id="arac:E0W69_001005"/>